<reference evidence="3" key="1">
    <citation type="submission" date="2018-05" db="EMBL/GenBank/DDBJ databases">
        <authorList>
            <person name="Nie L."/>
        </authorList>
    </citation>
    <scope>NUCLEOTIDE SEQUENCE [LARGE SCALE GENOMIC DNA]</scope>
    <source>
        <strain evidence="3">NL</strain>
    </source>
</reference>
<evidence type="ECO:0000313" key="3">
    <source>
        <dbReference type="Proteomes" id="UP000248553"/>
    </source>
</evidence>
<dbReference type="AlphaFoldDB" id="A0A328BB69"/>
<dbReference type="Proteomes" id="UP000248553">
    <property type="component" value="Unassembled WGS sequence"/>
</dbReference>
<feature type="transmembrane region" description="Helical" evidence="1">
    <location>
        <begin position="41"/>
        <end position="59"/>
    </location>
</feature>
<comment type="caution">
    <text evidence="2">The sequence shown here is derived from an EMBL/GenBank/DDBJ whole genome shotgun (WGS) entry which is preliminary data.</text>
</comment>
<protein>
    <recommendedName>
        <fullName evidence="4">DUF4199 domain-containing protein</fullName>
    </recommendedName>
</protein>
<sequence length="172" mass="18544">MNNQAVIRTALRVGVVAGVICIAWTVLLYATGQNPFGPKRLMSILVAPVAAVVAQWQVRKQYREWASLGRQLLVGLVAAGLTAVLSALGTYSVARAGGEPLLRRNLEESTSIVRASRRQFSEKELSTAAYEANLRSLPVAAGTARGVANEEFQKKLIAGLFLILPGAIFLRR</sequence>
<dbReference type="Pfam" id="PF13858">
    <property type="entry name" value="DUF4199"/>
    <property type="match status" value="1"/>
</dbReference>
<dbReference type="RefSeq" id="WP_111480438.1">
    <property type="nucleotide sequence ID" value="NZ_QHKM01000011.1"/>
</dbReference>
<dbReference type="EMBL" id="QHKM01000011">
    <property type="protein sequence ID" value="RAK62974.1"/>
    <property type="molecule type" value="Genomic_DNA"/>
</dbReference>
<keyword evidence="3" id="KW-1185">Reference proteome</keyword>
<name>A0A328BB69_9BACT</name>
<evidence type="ECO:0008006" key="4">
    <source>
        <dbReference type="Google" id="ProtNLM"/>
    </source>
</evidence>
<dbReference type="InterPro" id="IPR025250">
    <property type="entry name" value="DUF4199"/>
</dbReference>
<dbReference type="OrthoDB" id="882765at2"/>
<accession>A0A328BB69</accession>
<feature type="transmembrane region" description="Helical" evidence="1">
    <location>
        <begin position="71"/>
        <end position="94"/>
    </location>
</feature>
<evidence type="ECO:0000256" key="1">
    <source>
        <dbReference type="SAM" id="Phobius"/>
    </source>
</evidence>
<keyword evidence="1" id="KW-0472">Membrane</keyword>
<feature type="transmembrane region" description="Helical" evidence="1">
    <location>
        <begin position="9"/>
        <end position="29"/>
    </location>
</feature>
<organism evidence="2 3">
    <name type="scientific">Hymenobacter edaphi</name>
    <dbReference type="NCBI Taxonomy" id="2211146"/>
    <lineage>
        <taxon>Bacteria</taxon>
        <taxon>Pseudomonadati</taxon>
        <taxon>Bacteroidota</taxon>
        <taxon>Cytophagia</taxon>
        <taxon>Cytophagales</taxon>
        <taxon>Hymenobacteraceae</taxon>
        <taxon>Hymenobacter</taxon>
    </lineage>
</organism>
<keyword evidence="1" id="KW-0812">Transmembrane</keyword>
<proteinExistence type="predicted"/>
<keyword evidence="1" id="KW-1133">Transmembrane helix</keyword>
<evidence type="ECO:0000313" key="2">
    <source>
        <dbReference type="EMBL" id="RAK62974.1"/>
    </source>
</evidence>
<gene>
    <name evidence="2" type="ORF">DLM85_22525</name>
</gene>